<evidence type="ECO:0000256" key="4">
    <source>
        <dbReference type="SAM" id="MobiDB-lite"/>
    </source>
</evidence>
<dbReference type="GeneID" id="55992587"/>
<organism evidence="6 7">
    <name type="scientific">Talaromyces rugulosus</name>
    <name type="common">Penicillium rugulosum</name>
    <dbReference type="NCBI Taxonomy" id="121627"/>
    <lineage>
        <taxon>Eukaryota</taxon>
        <taxon>Fungi</taxon>
        <taxon>Dikarya</taxon>
        <taxon>Ascomycota</taxon>
        <taxon>Pezizomycotina</taxon>
        <taxon>Eurotiomycetes</taxon>
        <taxon>Eurotiomycetidae</taxon>
        <taxon>Eurotiales</taxon>
        <taxon>Trichocomaceae</taxon>
        <taxon>Talaromyces</taxon>
        <taxon>Talaromyces sect. Islandici</taxon>
    </lineage>
</organism>
<protein>
    <recommendedName>
        <fullName evidence="5">Ketoreductase domain-containing protein</fullName>
    </recommendedName>
</protein>
<dbReference type="FunFam" id="3.40.50.720:FF:000245">
    <property type="entry name" value="Short chain dehydrogenase, putative"/>
    <property type="match status" value="1"/>
</dbReference>
<dbReference type="InterPro" id="IPR002347">
    <property type="entry name" value="SDR_fam"/>
</dbReference>
<dbReference type="PRINTS" id="PR00081">
    <property type="entry name" value="GDHRDH"/>
</dbReference>
<feature type="domain" description="Ketoreductase" evidence="5">
    <location>
        <begin position="35"/>
        <end position="225"/>
    </location>
</feature>
<dbReference type="PANTHER" id="PTHR43008:SF9">
    <property type="entry name" value="OXIDOREDUCTASE"/>
    <property type="match status" value="1"/>
</dbReference>
<dbReference type="InterPro" id="IPR057326">
    <property type="entry name" value="KR_dom"/>
</dbReference>
<feature type="region of interest" description="Disordered" evidence="4">
    <location>
        <begin position="1"/>
        <end position="22"/>
    </location>
</feature>
<keyword evidence="2" id="KW-0521">NADP</keyword>
<evidence type="ECO:0000313" key="6">
    <source>
        <dbReference type="EMBL" id="QKX57969.1"/>
    </source>
</evidence>
<feature type="compositionally biased region" description="Low complexity" evidence="4">
    <location>
        <begin position="9"/>
        <end position="22"/>
    </location>
</feature>
<gene>
    <name evidence="6" type="ORF">TRUGW13939_05089</name>
</gene>
<dbReference type="KEGG" id="trg:TRUGW13939_05089"/>
<dbReference type="RefSeq" id="XP_035344147.1">
    <property type="nucleotide sequence ID" value="XM_035488254.1"/>
</dbReference>
<dbReference type="OrthoDB" id="1669814at2759"/>
<dbReference type="Pfam" id="PF13561">
    <property type="entry name" value="adh_short_C2"/>
    <property type="match status" value="1"/>
</dbReference>
<dbReference type="AlphaFoldDB" id="A0A7H8QVF9"/>
<dbReference type="InterPro" id="IPR036291">
    <property type="entry name" value="NAD(P)-bd_dom_sf"/>
</dbReference>
<reference evidence="7" key="1">
    <citation type="submission" date="2020-06" db="EMBL/GenBank/DDBJ databases">
        <title>A chromosome-scale genome assembly of Talaromyces rugulosus W13939.</title>
        <authorList>
            <person name="Wang B."/>
            <person name="Guo L."/>
            <person name="Ye K."/>
            <person name="Wang L."/>
        </authorList>
    </citation>
    <scope>NUCLEOTIDE SEQUENCE [LARGE SCALE GENOMIC DNA]</scope>
    <source>
        <strain evidence="7">W13939</strain>
    </source>
</reference>
<dbReference type="Gene3D" id="3.40.50.720">
    <property type="entry name" value="NAD(P)-binding Rossmann-like Domain"/>
    <property type="match status" value="1"/>
</dbReference>
<dbReference type="PROSITE" id="PS00061">
    <property type="entry name" value="ADH_SHORT"/>
    <property type="match status" value="1"/>
</dbReference>
<dbReference type="Proteomes" id="UP000509510">
    <property type="component" value="Chromosome III"/>
</dbReference>
<dbReference type="EMBL" id="CP055900">
    <property type="protein sequence ID" value="QKX57969.1"/>
    <property type="molecule type" value="Genomic_DNA"/>
</dbReference>
<dbReference type="SUPFAM" id="SSF51735">
    <property type="entry name" value="NAD(P)-binding Rossmann-fold domains"/>
    <property type="match status" value="1"/>
</dbReference>
<accession>A0A7H8QVF9</accession>
<dbReference type="GO" id="GO:0050664">
    <property type="term" value="F:oxidoreductase activity, acting on NAD(P)H, oxygen as acceptor"/>
    <property type="evidence" value="ECO:0007669"/>
    <property type="project" value="TreeGrafter"/>
</dbReference>
<name>A0A7H8QVF9_TALRU</name>
<evidence type="ECO:0000256" key="2">
    <source>
        <dbReference type="ARBA" id="ARBA00022857"/>
    </source>
</evidence>
<evidence type="ECO:0000313" key="7">
    <source>
        <dbReference type="Proteomes" id="UP000509510"/>
    </source>
</evidence>
<comment type="similarity">
    <text evidence="1">Belongs to the short-chain dehydrogenases/reductases (SDR) family.</text>
</comment>
<keyword evidence="7" id="KW-1185">Reference proteome</keyword>
<sequence length="292" mass="30827">MAPTAVIETMPSSPTPTQNPSQTQSVPYLFALHGKTIAITGGGRGLGMSLAFAVIEAGGHVACLDILPAPSEQEWASLQKLANVSNLTISYHQCDVTSEIETTNKLETIAQEATTKGAPFSGIVACAGIQQQVPALEYDAQDFERILRVNVTGSFLTAKRAARIFVDQKQGGSIVLIASMSGQIANRGLTCTAYNASKSAVHQMCRSVAQEWGTHGIRVNTLSPGQYIKTDMTNALLDANPEVEKIWMAGALLGRLGTPEDFKAPAVFLLSEGSSFMTGADLRVDGGHCASA</sequence>
<evidence type="ECO:0000256" key="1">
    <source>
        <dbReference type="ARBA" id="ARBA00006484"/>
    </source>
</evidence>
<dbReference type="PANTHER" id="PTHR43008">
    <property type="entry name" value="BENZIL REDUCTASE"/>
    <property type="match status" value="1"/>
</dbReference>
<proteinExistence type="inferred from homology"/>
<keyword evidence="3" id="KW-0560">Oxidoreductase</keyword>
<evidence type="ECO:0000259" key="5">
    <source>
        <dbReference type="SMART" id="SM00822"/>
    </source>
</evidence>
<dbReference type="SMART" id="SM00822">
    <property type="entry name" value="PKS_KR"/>
    <property type="match status" value="1"/>
</dbReference>
<dbReference type="GO" id="GO:0016616">
    <property type="term" value="F:oxidoreductase activity, acting on the CH-OH group of donors, NAD or NADP as acceptor"/>
    <property type="evidence" value="ECO:0007669"/>
    <property type="project" value="UniProtKB-ARBA"/>
</dbReference>
<evidence type="ECO:0000256" key="3">
    <source>
        <dbReference type="ARBA" id="ARBA00023002"/>
    </source>
</evidence>
<dbReference type="InterPro" id="IPR020904">
    <property type="entry name" value="Sc_DH/Rdtase_CS"/>
</dbReference>